<comment type="caution">
    <text evidence="2">The sequence shown here is derived from an EMBL/GenBank/DDBJ whole genome shotgun (WGS) entry which is preliminary data.</text>
</comment>
<dbReference type="STRING" id="133381.A0A2T9ZA04"/>
<feature type="compositionally biased region" description="Polar residues" evidence="1">
    <location>
        <begin position="108"/>
        <end position="121"/>
    </location>
</feature>
<protein>
    <submittedName>
        <fullName evidence="2">Uncharacterized protein</fullName>
    </submittedName>
</protein>
<organism evidence="2 3">
    <name type="scientific">Smittium megazygosporum</name>
    <dbReference type="NCBI Taxonomy" id="133381"/>
    <lineage>
        <taxon>Eukaryota</taxon>
        <taxon>Fungi</taxon>
        <taxon>Fungi incertae sedis</taxon>
        <taxon>Zoopagomycota</taxon>
        <taxon>Kickxellomycotina</taxon>
        <taxon>Harpellomycetes</taxon>
        <taxon>Harpellales</taxon>
        <taxon>Legeriomycetaceae</taxon>
        <taxon>Smittium</taxon>
    </lineage>
</organism>
<feature type="compositionally biased region" description="Basic and acidic residues" evidence="1">
    <location>
        <begin position="369"/>
        <end position="381"/>
    </location>
</feature>
<feature type="region of interest" description="Disordered" evidence="1">
    <location>
        <begin position="364"/>
        <end position="392"/>
    </location>
</feature>
<evidence type="ECO:0000313" key="3">
    <source>
        <dbReference type="Proteomes" id="UP000245609"/>
    </source>
</evidence>
<feature type="compositionally biased region" description="Basic and acidic residues" evidence="1">
    <location>
        <begin position="57"/>
        <end position="91"/>
    </location>
</feature>
<sequence length="711" mass="81028">MLFQLYRLPRMECCSKILENLLKEVKSKSYEQWIVRQGRVRERERIKEVKYTKDKREKSDEALFSRKKSSSVERENEMFKSKDTSSLKKSDNSGTPENGSVKFRNKETSSTLNRHQDQITGSAVIEQSKDSKIIETKSYQSSQNLYNKRKRDNEYDPNIISESPGEEIKKFQTPQIHADNINRSIQTILSFSVDQPINASVFESISSQFFNTQPTKSKNFESRWSPVSALSPYESYQNFANSTSLANPNYPAYNVPGNYMPVPSGIPDINVLPVPIYPDRNIGNIIDTENVELDEEALNNKLEEGANRAQYLAESKSEERRKTGADEDGLEDELDIEKTDPLGGLQTQSSGDAVQSNVVDDLQLSGKTSKLEQPKKSKETTQPEISEPLPNADLVQATADSLLKENYTKFEIWADSVARLVSAGEIICDQALESFSSSTSGNNLFSLLRLHVPDFSSQWPICIEQGTKFKGPQILTGQERVSDWMLLVARVIASTLTSLDPDTNKKIEFLYQILITKMLKFPRQSYEMYIMILYEIYHQMFIFKRSTNPSTQKIYSLLKEKYIKWNMDMIGSIFKGLKGGHENNDNLVPISPQQSEIIKSRLLSAINRDKFTVLNNIYTTTLSQTEDFNKLDSTLESMLSLIPVNYETVLINNPILIIPDNLFIKFVSKKSNFVVLGQLKDNLLGRYLVEIPILDLCFLKQIESELESGKR</sequence>
<feature type="region of interest" description="Disordered" evidence="1">
    <location>
        <begin position="57"/>
        <end position="124"/>
    </location>
</feature>
<dbReference type="AlphaFoldDB" id="A0A2T9ZA04"/>
<feature type="compositionally biased region" description="Basic and acidic residues" evidence="1">
    <location>
        <begin position="315"/>
        <end position="325"/>
    </location>
</feature>
<accession>A0A2T9ZA04</accession>
<dbReference type="EMBL" id="MBFS01001104">
    <property type="protein sequence ID" value="PVV01411.1"/>
    <property type="molecule type" value="Genomic_DNA"/>
</dbReference>
<reference evidence="2 3" key="1">
    <citation type="journal article" date="2018" name="MBio">
        <title>Comparative Genomics Reveals the Core Gene Toolbox for the Fungus-Insect Symbiosis.</title>
        <authorList>
            <person name="Wang Y."/>
            <person name="Stata M."/>
            <person name="Wang W."/>
            <person name="Stajich J.E."/>
            <person name="White M.M."/>
            <person name="Moncalvo J.M."/>
        </authorList>
    </citation>
    <scope>NUCLEOTIDE SEQUENCE [LARGE SCALE GENOMIC DNA]</scope>
    <source>
        <strain evidence="2 3">SC-DP-2</strain>
    </source>
</reference>
<evidence type="ECO:0000313" key="2">
    <source>
        <dbReference type="EMBL" id="PVV01411.1"/>
    </source>
</evidence>
<keyword evidence="3" id="KW-1185">Reference proteome</keyword>
<dbReference type="OrthoDB" id="5583414at2759"/>
<feature type="region of interest" description="Disordered" evidence="1">
    <location>
        <begin position="311"/>
        <end position="334"/>
    </location>
</feature>
<dbReference type="Proteomes" id="UP000245609">
    <property type="component" value="Unassembled WGS sequence"/>
</dbReference>
<evidence type="ECO:0000256" key="1">
    <source>
        <dbReference type="SAM" id="MobiDB-lite"/>
    </source>
</evidence>
<name>A0A2T9ZA04_9FUNG</name>
<proteinExistence type="predicted"/>
<gene>
    <name evidence="2" type="ORF">BB560_004170</name>
</gene>